<dbReference type="Pfam" id="PF02616">
    <property type="entry name" value="SMC_ScpA"/>
    <property type="match status" value="1"/>
</dbReference>
<evidence type="ECO:0000256" key="3">
    <source>
        <dbReference type="SAM" id="MobiDB-lite"/>
    </source>
</evidence>
<dbReference type="RefSeq" id="WP_343985340.1">
    <property type="nucleotide sequence ID" value="NZ_BAAAFM010000001.1"/>
</dbReference>
<dbReference type="InterPro" id="IPR003768">
    <property type="entry name" value="ScpA"/>
</dbReference>
<keyword evidence="2" id="KW-0131">Cell cycle</keyword>
<feature type="compositionally biased region" description="Basic and acidic residues" evidence="3">
    <location>
        <begin position="10"/>
        <end position="25"/>
    </location>
</feature>
<comment type="subcellular location">
    <subcellularLocation>
        <location evidence="2">Cytoplasm</location>
    </subcellularLocation>
    <text evidence="2">Associated with two foci at the outer edges of the nucleoid region in young cells, and at four foci within both cell halves in older cells.</text>
</comment>
<name>A0ABP3CDE8_9GAMM</name>
<dbReference type="PANTHER" id="PTHR33969:SF2">
    <property type="entry name" value="SEGREGATION AND CONDENSATION PROTEIN A"/>
    <property type="match status" value="1"/>
</dbReference>
<dbReference type="Gene3D" id="6.10.250.2410">
    <property type="match status" value="1"/>
</dbReference>
<evidence type="ECO:0000256" key="2">
    <source>
        <dbReference type="HAMAP-Rule" id="MF_01805"/>
    </source>
</evidence>
<evidence type="ECO:0000256" key="1">
    <source>
        <dbReference type="ARBA" id="ARBA00044777"/>
    </source>
</evidence>
<organism evidence="4 5">
    <name type="scientific">Kangiella japonica</name>
    <dbReference type="NCBI Taxonomy" id="647384"/>
    <lineage>
        <taxon>Bacteria</taxon>
        <taxon>Pseudomonadati</taxon>
        <taxon>Pseudomonadota</taxon>
        <taxon>Gammaproteobacteria</taxon>
        <taxon>Kangiellales</taxon>
        <taxon>Kangiellaceae</taxon>
        <taxon>Kangiella</taxon>
    </lineage>
</organism>
<comment type="subunit">
    <text evidence="2">Component of a cohesin-like complex composed of ScpA, ScpB and the Smc homodimer, in which ScpA and ScpB bind to the head domain of Smc. The presence of the three proteins is required for the association of the complex with DNA.</text>
</comment>
<keyword evidence="2" id="KW-0963">Cytoplasm</keyword>
<protein>
    <recommendedName>
        <fullName evidence="1 2">Segregation and condensation protein A</fullName>
    </recommendedName>
</protein>
<keyword evidence="5" id="KW-1185">Reference proteome</keyword>
<accession>A0ABP3CDE8</accession>
<feature type="region of interest" description="Disordered" evidence="3">
    <location>
        <begin position="1"/>
        <end position="25"/>
    </location>
</feature>
<dbReference type="HAMAP" id="MF_01805">
    <property type="entry name" value="ScpA"/>
    <property type="match status" value="1"/>
</dbReference>
<comment type="caution">
    <text evidence="4">The sequence shown here is derived from an EMBL/GenBank/DDBJ whole genome shotgun (WGS) entry which is preliminary data.</text>
</comment>
<dbReference type="Proteomes" id="UP001501221">
    <property type="component" value="Unassembled WGS sequence"/>
</dbReference>
<sequence>MTEQNGETEQQQHSEHEQPVADHVQEEMPFALVDGEQVEEFPQDLYIPPDALEVFLEAFEGPLDLLLYLIKRQNVDIRDIPIAHITEQYMEYVELMKAIQLELAAEYLVMAAMLAEIKSRVLLPRPPAEDDDEDDPRADLIRRLQEYEQFKQAAEDIDELPRMGRDVHQASAKKPDMNIIKPEPEVDLKELLIALRDVLRRAEMFSSHQVKFEALSVRERMGKVLERLSAQSFTDFSKLFDPEEGRSGVVVTFLAIMELAKESLLEIIQSDSYGPIHVRAKVGSSHEDEGENESIDEKLAKVETTSDQA</sequence>
<comment type="similarity">
    <text evidence="2">Belongs to the ScpA family.</text>
</comment>
<comment type="function">
    <text evidence="2">Participates in chromosomal partition during cell division. May act via the formation of a condensin-like complex containing Smc and ScpB that pull DNA away from mid-cell into both cell halves.</text>
</comment>
<keyword evidence="2" id="KW-0132">Cell division</keyword>
<keyword evidence="2" id="KW-0159">Chromosome partition</keyword>
<feature type="region of interest" description="Disordered" evidence="3">
    <location>
        <begin position="281"/>
        <end position="309"/>
    </location>
</feature>
<evidence type="ECO:0000313" key="4">
    <source>
        <dbReference type="EMBL" id="GAA0198369.1"/>
    </source>
</evidence>
<reference evidence="5" key="1">
    <citation type="journal article" date="2019" name="Int. J. Syst. Evol. Microbiol.">
        <title>The Global Catalogue of Microorganisms (GCM) 10K type strain sequencing project: providing services to taxonomists for standard genome sequencing and annotation.</title>
        <authorList>
            <consortium name="The Broad Institute Genomics Platform"/>
            <consortium name="The Broad Institute Genome Sequencing Center for Infectious Disease"/>
            <person name="Wu L."/>
            <person name="Ma J."/>
        </authorList>
    </citation>
    <scope>NUCLEOTIDE SEQUENCE [LARGE SCALE GENOMIC DNA]</scope>
    <source>
        <strain evidence="5">JCM 16211</strain>
    </source>
</reference>
<gene>
    <name evidence="2" type="primary">scpA</name>
    <name evidence="4" type="ORF">GCM10009123_02040</name>
</gene>
<dbReference type="EMBL" id="BAAAFM010000001">
    <property type="protein sequence ID" value="GAA0198369.1"/>
    <property type="molecule type" value="Genomic_DNA"/>
</dbReference>
<proteinExistence type="inferred from homology"/>
<dbReference type="PANTHER" id="PTHR33969">
    <property type="entry name" value="SEGREGATION AND CONDENSATION PROTEIN A"/>
    <property type="match status" value="1"/>
</dbReference>
<evidence type="ECO:0000313" key="5">
    <source>
        <dbReference type="Proteomes" id="UP001501221"/>
    </source>
</evidence>